<sequence>MAASLHGHVVHAGWPRLRELHTLKGQVESVVKLNGLDREAIQQFYTLVTGMWINPVWFFSSFLARYRHVDKSGMVVSLWGQVLICGAGVSATPAPAPALAPALAEDKLCVGVSTKSAKTACVANAALTCFAINTVSGESTFQPCFLGAVLQDKCLAKDKEAKKEDHCIGVEISDELLPCVGHFAWKCHASIFVYAPTFGMCFYPAITANCLLP</sequence>
<accession>M8A9H7</accession>
<gene>
    <name evidence="1" type="ORF">TRIUR3_24842</name>
</gene>
<proteinExistence type="predicted"/>
<protein>
    <submittedName>
        <fullName evidence="1">Uncharacterized protein</fullName>
    </submittedName>
</protein>
<dbReference type="Gene3D" id="6.10.140.890">
    <property type="match status" value="1"/>
</dbReference>
<reference evidence="1" key="1">
    <citation type="journal article" date="2013" name="Nature">
        <title>Draft genome of the wheat A-genome progenitor Triticum urartu.</title>
        <authorList>
            <person name="Ling H.Q."/>
            <person name="Zhao S."/>
            <person name="Liu D."/>
            <person name="Wang J."/>
            <person name="Sun H."/>
            <person name="Zhang C."/>
            <person name="Fan H."/>
            <person name="Li D."/>
            <person name="Dong L."/>
            <person name="Tao Y."/>
            <person name="Gao C."/>
            <person name="Wu H."/>
            <person name="Li Y."/>
            <person name="Cui Y."/>
            <person name="Guo X."/>
            <person name="Zheng S."/>
            <person name="Wang B."/>
            <person name="Yu K."/>
            <person name="Liang Q."/>
            <person name="Yang W."/>
            <person name="Lou X."/>
            <person name="Chen J."/>
            <person name="Feng M."/>
            <person name="Jian J."/>
            <person name="Zhang X."/>
            <person name="Luo G."/>
            <person name="Jiang Y."/>
            <person name="Liu J."/>
            <person name="Wang Z."/>
            <person name="Sha Y."/>
            <person name="Zhang B."/>
            <person name="Wu H."/>
            <person name="Tang D."/>
            <person name="Shen Q."/>
            <person name="Xue P."/>
            <person name="Zou S."/>
            <person name="Wang X."/>
            <person name="Liu X."/>
            <person name="Wang F."/>
            <person name="Yang Y."/>
            <person name="An X."/>
            <person name="Dong Z."/>
            <person name="Zhang K."/>
            <person name="Zhang X."/>
            <person name="Luo M.C."/>
            <person name="Dvorak J."/>
            <person name="Tong Y."/>
            <person name="Wang J."/>
            <person name="Yang H."/>
            <person name="Li Z."/>
            <person name="Wang D."/>
            <person name="Zhang A."/>
            <person name="Wang J."/>
        </authorList>
    </citation>
    <scope>NUCLEOTIDE SEQUENCE</scope>
</reference>
<name>M8A9H7_TRIUA</name>
<evidence type="ECO:0000313" key="1">
    <source>
        <dbReference type="EMBL" id="EMS61325.1"/>
    </source>
</evidence>
<organism evidence="1">
    <name type="scientific">Triticum urartu</name>
    <name type="common">Red wild einkorn</name>
    <name type="synonym">Crithodium urartu</name>
    <dbReference type="NCBI Taxonomy" id="4572"/>
    <lineage>
        <taxon>Eukaryota</taxon>
        <taxon>Viridiplantae</taxon>
        <taxon>Streptophyta</taxon>
        <taxon>Embryophyta</taxon>
        <taxon>Tracheophyta</taxon>
        <taxon>Spermatophyta</taxon>
        <taxon>Magnoliopsida</taxon>
        <taxon>Liliopsida</taxon>
        <taxon>Poales</taxon>
        <taxon>Poaceae</taxon>
        <taxon>BOP clade</taxon>
        <taxon>Pooideae</taxon>
        <taxon>Triticodae</taxon>
        <taxon>Triticeae</taxon>
        <taxon>Triticinae</taxon>
        <taxon>Triticum</taxon>
    </lineage>
</organism>
<dbReference type="EMBL" id="KD097931">
    <property type="protein sequence ID" value="EMS61325.1"/>
    <property type="molecule type" value="Genomic_DNA"/>
</dbReference>
<dbReference type="STRING" id="4572.M8A9H7"/>
<dbReference type="AlphaFoldDB" id="M8A9H7"/>